<dbReference type="AlphaFoldDB" id="A0AAV1UYN6"/>
<feature type="region of interest" description="Disordered" evidence="1">
    <location>
        <begin position="1"/>
        <end position="22"/>
    </location>
</feature>
<feature type="compositionally biased region" description="Polar residues" evidence="1">
    <location>
        <begin position="1"/>
        <end position="15"/>
    </location>
</feature>
<reference evidence="2" key="1">
    <citation type="submission" date="2024-01" db="EMBL/GenBank/DDBJ databases">
        <authorList>
            <person name="Webb A."/>
        </authorList>
    </citation>
    <scope>NUCLEOTIDE SEQUENCE</scope>
    <source>
        <strain evidence="2">Pm1</strain>
    </source>
</reference>
<sequence length="111" mass="11905">MISPTPGTHATSPDTGISKDDDVVLGVSPRETDVFLAHQAGSVEVGIPKEEHQKVPIELKGLREKLGNTQSALDATQARIHALNSGPTRMEARLDLLIRIQQQMARSTSAA</sequence>
<dbReference type="EMBL" id="CAKLBY020000231">
    <property type="protein sequence ID" value="CAK7938597.1"/>
    <property type="molecule type" value="Genomic_DNA"/>
</dbReference>
<protein>
    <submittedName>
        <fullName evidence="2">Uncharacterized protein</fullName>
    </submittedName>
</protein>
<accession>A0AAV1UYN6</accession>
<dbReference type="Proteomes" id="UP001162060">
    <property type="component" value="Unassembled WGS sequence"/>
</dbReference>
<evidence type="ECO:0000313" key="3">
    <source>
        <dbReference type="Proteomes" id="UP001162060"/>
    </source>
</evidence>
<proteinExistence type="predicted"/>
<comment type="caution">
    <text evidence="2">The sequence shown here is derived from an EMBL/GenBank/DDBJ whole genome shotgun (WGS) entry which is preliminary data.</text>
</comment>
<evidence type="ECO:0000313" key="2">
    <source>
        <dbReference type="EMBL" id="CAK7938597.1"/>
    </source>
</evidence>
<gene>
    <name evidence="2" type="ORF">PM001_LOCUS23747</name>
</gene>
<name>A0AAV1UYN6_9STRA</name>
<organism evidence="2 3">
    <name type="scientific">Peronospora matthiolae</name>
    <dbReference type="NCBI Taxonomy" id="2874970"/>
    <lineage>
        <taxon>Eukaryota</taxon>
        <taxon>Sar</taxon>
        <taxon>Stramenopiles</taxon>
        <taxon>Oomycota</taxon>
        <taxon>Peronosporomycetes</taxon>
        <taxon>Peronosporales</taxon>
        <taxon>Peronosporaceae</taxon>
        <taxon>Peronospora</taxon>
    </lineage>
</organism>
<evidence type="ECO:0000256" key="1">
    <source>
        <dbReference type="SAM" id="MobiDB-lite"/>
    </source>
</evidence>